<dbReference type="EC" id="2.7.4.16" evidence="1"/>
<comment type="pathway">
    <text evidence="1">Cofactor biosynthesis; thiamine diphosphate biosynthesis; thiamine diphosphate from thiamine phosphate: step 1/1.</text>
</comment>
<dbReference type="STRING" id="1618478.UR68_C0010G0029"/>
<dbReference type="InterPro" id="IPR036676">
    <property type="entry name" value="PurM-like_C_sf"/>
</dbReference>
<keyword evidence="1" id="KW-0547">Nucleotide-binding</keyword>
<dbReference type="NCBIfam" id="TIGR01379">
    <property type="entry name" value="thiL"/>
    <property type="match status" value="1"/>
</dbReference>
<feature type="binding site" evidence="1">
    <location>
        <position position="29"/>
    </location>
    <ligand>
        <name>Mg(2+)</name>
        <dbReference type="ChEBI" id="CHEBI:18420"/>
        <label>4</label>
    </ligand>
</feature>
<comment type="miscellaneous">
    <text evidence="1">Reaction mechanism of ThiL seems to utilize a direct, inline transfer of the gamma-phosphate of ATP to TMP rather than a phosphorylated enzyme intermediate.</text>
</comment>
<feature type="binding site" evidence="1">
    <location>
        <position position="52"/>
    </location>
    <ligand>
        <name>substrate</name>
    </ligand>
</feature>
<reference evidence="3 4" key="1">
    <citation type="journal article" date="2015" name="Nature">
        <title>rRNA introns, odd ribosomes, and small enigmatic genomes across a large radiation of phyla.</title>
        <authorList>
            <person name="Brown C.T."/>
            <person name="Hug L.A."/>
            <person name="Thomas B.C."/>
            <person name="Sharon I."/>
            <person name="Castelle C.J."/>
            <person name="Singh A."/>
            <person name="Wilkins M.J."/>
            <person name="Williams K.H."/>
            <person name="Banfield J.F."/>
        </authorList>
    </citation>
    <scope>NUCLEOTIDE SEQUENCE [LARGE SCALE GENOMIC DNA]</scope>
</reference>
<evidence type="ECO:0000259" key="2">
    <source>
        <dbReference type="Pfam" id="PF00586"/>
    </source>
</evidence>
<dbReference type="AlphaFoldDB" id="A0A0G0BU71"/>
<dbReference type="PIRSF" id="PIRSF005303">
    <property type="entry name" value="Thiam_monoph_kin"/>
    <property type="match status" value="1"/>
</dbReference>
<keyword evidence="1" id="KW-0784">Thiamine biosynthesis</keyword>
<dbReference type="SUPFAM" id="SSF55326">
    <property type="entry name" value="PurM N-terminal domain-like"/>
    <property type="match status" value="1"/>
</dbReference>
<dbReference type="GO" id="GO:0009030">
    <property type="term" value="F:thiamine-phosphate kinase activity"/>
    <property type="evidence" value="ECO:0007669"/>
    <property type="project" value="UniProtKB-UniRule"/>
</dbReference>
<keyword evidence="1" id="KW-0067">ATP-binding</keyword>
<feature type="binding site" evidence="1">
    <location>
        <position position="73"/>
    </location>
    <ligand>
        <name>Mg(2+)</name>
        <dbReference type="ChEBI" id="CHEBI:18420"/>
        <label>2</label>
    </ligand>
</feature>
<evidence type="ECO:0000256" key="1">
    <source>
        <dbReference type="HAMAP-Rule" id="MF_02128"/>
    </source>
</evidence>
<comment type="similarity">
    <text evidence="1">Belongs to the thiamine-monophosphate kinase family.</text>
</comment>
<feature type="binding site" evidence="1">
    <location>
        <position position="143"/>
    </location>
    <ligand>
        <name>ATP</name>
        <dbReference type="ChEBI" id="CHEBI:30616"/>
    </ligand>
</feature>
<feature type="binding site" evidence="1">
    <location>
        <position position="102"/>
    </location>
    <ligand>
        <name>ATP</name>
        <dbReference type="ChEBI" id="CHEBI:30616"/>
    </ligand>
</feature>
<feature type="binding site" evidence="1">
    <location>
        <position position="211"/>
    </location>
    <ligand>
        <name>Mg(2+)</name>
        <dbReference type="ChEBI" id="CHEBI:18420"/>
        <label>5</label>
    </ligand>
</feature>
<organism evidence="3 4">
    <name type="scientific">Candidatus Roizmanbacteria bacterium GW2011_GWA2_35_19</name>
    <dbReference type="NCBI Taxonomy" id="1618478"/>
    <lineage>
        <taxon>Bacteria</taxon>
        <taxon>Candidatus Roizmaniibacteriota</taxon>
    </lineage>
</organism>
<feature type="domain" description="PurM-like N-terminal" evidence="2">
    <location>
        <begin position="27"/>
        <end position="136"/>
    </location>
</feature>
<dbReference type="InterPro" id="IPR006283">
    <property type="entry name" value="ThiL-like"/>
</dbReference>
<feature type="binding site" evidence="1">
    <location>
        <begin position="119"/>
        <end position="120"/>
    </location>
    <ligand>
        <name>ATP</name>
        <dbReference type="ChEBI" id="CHEBI:30616"/>
    </ligand>
</feature>
<evidence type="ECO:0000313" key="3">
    <source>
        <dbReference type="EMBL" id="KKP72994.1"/>
    </source>
</evidence>
<dbReference type="GO" id="GO:0005524">
    <property type="term" value="F:ATP binding"/>
    <property type="evidence" value="ECO:0007669"/>
    <property type="project" value="UniProtKB-UniRule"/>
</dbReference>
<feature type="binding site" evidence="1">
    <location>
        <position position="120"/>
    </location>
    <ligand>
        <name>Mg(2+)</name>
        <dbReference type="ChEBI" id="CHEBI:18420"/>
        <label>1</label>
    </ligand>
</feature>
<dbReference type="Gene3D" id="3.30.1330.10">
    <property type="entry name" value="PurM-like, N-terminal domain"/>
    <property type="match status" value="1"/>
</dbReference>
<dbReference type="PANTHER" id="PTHR30270">
    <property type="entry name" value="THIAMINE-MONOPHOSPHATE KINASE"/>
    <property type="match status" value="1"/>
</dbReference>
<comment type="caution">
    <text evidence="1">Lacks conserved residue(s) required for the propagation of feature annotation.</text>
</comment>
<feature type="binding site" evidence="1">
    <location>
        <position position="73"/>
    </location>
    <ligand>
        <name>Mg(2+)</name>
        <dbReference type="ChEBI" id="CHEBI:18420"/>
        <label>4</label>
    </ligand>
</feature>
<dbReference type="Gene3D" id="3.90.650.10">
    <property type="entry name" value="PurM-like C-terminal domain"/>
    <property type="match status" value="1"/>
</dbReference>
<dbReference type="InterPro" id="IPR036921">
    <property type="entry name" value="PurM-like_N_sf"/>
</dbReference>
<dbReference type="Proteomes" id="UP000034457">
    <property type="component" value="Unassembled WGS sequence"/>
</dbReference>
<dbReference type="Pfam" id="PF00586">
    <property type="entry name" value="AIRS"/>
    <property type="match status" value="1"/>
</dbReference>
<feature type="binding site" evidence="1">
    <location>
        <position position="43"/>
    </location>
    <ligand>
        <name>Mg(2+)</name>
        <dbReference type="ChEBI" id="CHEBI:18420"/>
        <label>4</label>
    </ligand>
</feature>
<feature type="binding site" evidence="1">
    <location>
        <position position="208"/>
    </location>
    <ligand>
        <name>Mg(2+)</name>
        <dbReference type="ChEBI" id="CHEBI:18420"/>
        <label>3</label>
    </ligand>
</feature>
<gene>
    <name evidence="1" type="primary">thiL</name>
    <name evidence="3" type="ORF">UR68_C0010G0029</name>
</gene>
<dbReference type="HAMAP" id="MF_02128">
    <property type="entry name" value="TMP_kinase"/>
    <property type="match status" value="1"/>
</dbReference>
<feature type="binding site" evidence="1">
    <location>
        <position position="73"/>
    </location>
    <ligand>
        <name>Mg(2+)</name>
        <dbReference type="ChEBI" id="CHEBI:18420"/>
        <label>3</label>
    </ligand>
</feature>
<dbReference type="GO" id="GO:0000287">
    <property type="term" value="F:magnesium ion binding"/>
    <property type="evidence" value="ECO:0007669"/>
    <property type="project" value="UniProtKB-UniRule"/>
</dbReference>
<dbReference type="InterPro" id="IPR016188">
    <property type="entry name" value="PurM-like_N"/>
</dbReference>
<sequence>MGNLISSIGEFGLIEKIKRQLGNKIIGDDTAPIIIGDETYLATCDILLEDRHFLRSYPPEKIGFKAISVNVSDIVASGGKPIWVLVSLLLPDINISYVNKIYEGIKKACLYYHCQVIGGNITSSEKIGIDVFMIGKAKKFMGRSGAKIDDLVYTTGVLGDSKAGLELLLKKKKSYENFEKQLIKKHINPIINIKNSDYISSFATSALDISDGLSSDIFYLSNQSNVGIVIESKKIPLSDSLLRFCKKYNYDPIDYSLSGGEDYEVLFTQNLKSLPAQAGEIRNPKKYFCIGKVVPKRGVWLDDKKLINKSFSHFLPVTKPPK</sequence>
<accession>A0A0G0BU71</accession>
<protein>
    <recommendedName>
        <fullName evidence="1">Thiamine-monophosphate kinase</fullName>
        <shortName evidence="1">TMP kinase</shortName>
        <shortName evidence="1">Thiamine-phosphate kinase</shortName>
        <ecNumber evidence="1">2.7.4.16</ecNumber>
    </recommendedName>
</protein>
<feature type="binding site" evidence="1">
    <location>
        <position position="311"/>
    </location>
    <ligand>
        <name>substrate</name>
    </ligand>
</feature>
<keyword evidence="1" id="KW-0808">Transferase</keyword>
<name>A0A0G0BU71_9BACT</name>
<dbReference type="CDD" id="cd02194">
    <property type="entry name" value="ThiL"/>
    <property type="match status" value="1"/>
</dbReference>
<evidence type="ECO:0000313" key="4">
    <source>
        <dbReference type="Proteomes" id="UP000034457"/>
    </source>
</evidence>
<comment type="catalytic activity">
    <reaction evidence="1">
        <text>thiamine phosphate + ATP = thiamine diphosphate + ADP</text>
        <dbReference type="Rhea" id="RHEA:15913"/>
        <dbReference type="ChEBI" id="CHEBI:30616"/>
        <dbReference type="ChEBI" id="CHEBI:37575"/>
        <dbReference type="ChEBI" id="CHEBI:58937"/>
        <dbReference type="ChEBI" id="CHEBI:456216"/>
        <dbReference type="EC" id="2.7.4.16"/>
    </reaction>
</comment>
<keyword evidence="1" id="KW-0460">Magnesium</keyword>
<feature type="binding site" evidence="1">
    <location>
        <position position="29"/>
    </location>
    <ligand>
        <name>Mg(2+)</name>
        <dbReference type="ChEBI" id="CHEBI:18420"/>
        <label>3</label>
    </ligand>
</feature>
<comment type="caution">
    <text evidence="3">The sequence shown here is derived from an EMBL/GenBank/DDBJ whole genome shotgun (WGS) entry which is preliminary data.</text>
</comment>
<comment type="function">
    <text evidence="1">Catalyzes the ATP-dependent phosphorylation of thiamine-monophosphate (TMP) to form thiamine-pyrophosphate (TPP), the active form of vitamin B1.</text>
</comment>
<proteinExistence type="inferred from homology"/>
<dbReference type="PATRIC" id="fig|1618478.3.peg.445"/>
<feature type="binding site" evidence="1">
    <location>
        <position position="45"/>
    </location>
    <ligand>
        <name>Mg(2+)</name>
        <dbReference type="ChEBI" id="CHEBI:18420"/>
        <label>1</label>
    </ligand>
</feature>
<dbReference type="EMBL" id="LBQC01000010">
    <property type="protein sequence ID" value="KKP72994.1"/>
    <property type="molecule type" value="Genomic_DNA"/>
</dbReference>
<dbReference type="PANTHER" id="PTHR30270:SF0">
    <property type="entry name" value="THIAMINE-MONOPHOSPHATE KINASE"/>
    <property type="match status" value="1"/>
</dbReference>
<feature type="binding site" evidence="1">
    <location>
        <position position="261"/>
    </location>
    <ligand>
        <name>substrate</name>
    </ligand>
</feature>
<dbReference type="GO" id="GO:0009228">
    <property type="term" value="P:thiamine biosynthetic process"/>
    <property type="evidence" value="ECO:0007669"/>
    <property type="project" value="UniProtKB-KW"/>
</dbReference>
<dbReference type="SUPFAM" id="SSF56042">
    <property type="entry name" value="PurM C-terminal domain-like"/>
    <property type="match status" value="1"/>
</dbReference>
<keyword evidence="1 3" id="KW-0418">Kinase</keyword>
<feature type="binding site" evidence="1">
    <location>
        <position position="210"/>
    </location>
    <ligand>
        <name>ATP</name>
        <dbReference type="ChEBI" id="CHEBI:30616"/>
    </ligand>
</feature>
<dbReference type="UniPathway" id="UPA00060">
    <property type="reaction ID" value="UER00142"/>
</dbReference>
<keyword evidence="1" id="KW-0479">Metal-binding</keyword>
<dbReference type="GO" id="GO:0009229">
    <property type="term" value="P:thiamine diphosphate biosynthetic process"/>
    <property type="evidence" value="ECO:0007669"/>
    <property type="project" value="UniProtKB-UniRule"/>
</dbReference>
<feature type="binding site" evidence="1">
    <location>
        <position position="45"/>
    </location>
    <ligand>
        <name>Mg(2+)</name>
        <dbReference type="ChEBI" id="CHEBI:18420"/>
        <label>2</label>
    </ligand>
</feature>